<comment type="caution">
    <text evidence="2">The sequence shown here is derived from an EMBL/GenBank/DDBJ whole genome shotgun (WGS) entry which is preliminary data.</text>
</comment>
<sequence length="223" mass="24301">MATDRPVLSFIPCFTRGTRIATPQGDTPVERIRPGDLVCTLDHGPQPVRWVGMRRLDAGALRANPRLCPIRIPAGALGDGLPRRDLLLSPQHRVLVRSPIAARMAGTSEVLVAACHLIGLRDIAPVGDAAQVDYWHLLLDRHEVLLAEGAASESLYLGAQARRAIGDDCCTEIAELMPHLFDPDGPAASPEPARFLMAGRQARRMAQRHDLNQQQLYQPPIAA</sequence>
<name>A0ABW9Y5L8_9RHOB</name>
<reference evidence="3" key="1">
    <citation type="submission" date="2020-01" db="EMBL/GenBank/DDBJ databases">
        <title>Sphingomonas sp. strain CSW-10.</title>
        <authorList>
            <person name="Chen W.-M."/>
        </authorList>
    </citation>
    <scope>NUCLEOTIDE SEQUENCE [LARGE SCALE GENOMIC DNA]</scope>
    <source>
        <strain evidence="3">CCP-1</strain>
    </source>
</reference>
<dbReference type="InterPro" id="IPR028992">
    <property type="entry name" value="Hedgehog/Intein_dom"/>
</dbReference>
<accession>A0ABW9Y5L8</accession>
<evidence type="ECO:0000313" key="2">
    <source>
        <dbReference type="EMBL" id="NBE07860.1"/>
    </source>
</evidence>
<dbReference type="InterPro" id="IPR036844">
    <property type="entry name" value="Hint_dom_sf"/>
</dbReference>
<dbReference type="EMBL" id="JAAATW010000002">
    <property type="protein sequence ID" value="NBE07860.1"/>
    <property type="molecule type" value="Genomic_DNA"/>
</dbReference>
<dbReference type="SUPFAM" id="SSF51294">
    <property type="entry name" value="Hedgehog/intein (Hint) domain"/>
    <property type="match status" value="1"/>
</dbReference>
<evidence type="ECO:0000313" key="3">
    <source>
        <dbReference type="Proteomes" id="UP001517376"/>
    </source>
</evidence>
<proteinExistence type="predicted"/>
<dbReference type="Proteomes" id="UP001517376">
    <property type="component" value="Unassembled WGS sequence"/>
</dbReference>
<protein>
    <submittedName>
        <fullName evidence="2">Hemolysin</fullName>
    </submittedName>
</protein>
<keyword evidence="3" id="KW-1185">Reference proteome</keyword>
<dbReference type="Gene3D" id="2.170.16.10">
    <property type="entry name" value="Hedgehog/Intein (Hint) domain"/>
    <property type="match status" value="1"/>
</dbReference>
<gene>
    <name evidence="2" type="ORF">GU920_09950</name>
</gene>
<evidence type="ECO:0000259" key="1">
    <source>
        <dbReference type="Pfam" id="PF13403"/>
    </source>
</evidence>
<organism evidence="2 3">
    <name type="scientific">Paragemmobacter ruber</name>
    <dbReference type="NCBI Taxonomy" id="1985673"/>
    <lineage>
        <taxon>Bacteria</taxon>
        <taxon>Pseudomonadati</taxon>
        <taxon>Pseudomonadota</taxon>
        <taxon>Alphaproteobacteria</taxon>
        <taxon>Rhodobacterales</taxon>
        <taxon>Paracoccaceae</taxon>
        <taxon>Paragemmobacter</taxon>
    </lineage>
</organism>
<feature type="domain" description="Hedgehog/Intein (Hint)" evidence="1">
    <location>
        <begin position="12"/>
        <end position="158"/>
    </location>
</feature>
<dbReference type="Pfam" id="PF13403">
    <property type="entry name" value="Hint_2"/>
    <property type="match status" value="1"/>
</dbReference>